<dbReference type="EMBL" id="KL363488">
    <property type="protein sequence ID" value="KFD45462.1"/>
    <property type="molecule type" value="Genomic_DNA"/>
</dbReference>
<dbReference type="AlphaFoldDB" id="A0A085LKG6"/>
<protein>
    <submittedName>
        <fullName evidence="2">Uncharacterized protein</fullName>
    </submittedName>
</protein>
<evidence type="ECO:0000313" key="3">
    <source>
        <dbReference type="Proteomes" id="UP000030764"/>
    </source>
</evidence>
<name>A0A085LKG6_9BILA</name>
<feature type="region of interest" description="Disordered" evidence="1">
    <location>
        <begin position="1"/>
        <end position="30"/>
    </location>
</feature>
<proteinExistence type="predicted"/>
<organism evidence="2 3">
    <name type="scientific">Trichuris suis</name>
    <name type="common">pig whipworm</name>
    <dbReference type="NCBI Taxonomy" id="68888"/>
    <lineage>
        <taxon>Eukaryota</taxon>
        <taxon>Metazoa</taxon>
        <taxon>Ecdysozoa</taxon>
        <taxon>Nematoda</taxon>
        <taxon>Enoplea</taxon>
        <taxon>Dorylaimia</taxon>
        <taxon>Trichinellida</taxon>
        <taxon>Trichuridae</taxon>
        <taxon>Trichuris</taxon>
    </lineage>
</organism>
<dbReference type="Proteomes" id="UP000030764">
    <property type="component" value="Unassembled WGS sequence"/>
</dbReference>
<evidence type="ECO:0000313" key="2">
    <source>
        <dbReference type="EMBL" id="KFD45462.1"/>
    </source>
</evidence>
<gene>
    <name evidence="2" type="ORF">M513_13662</name>
</gene>
<reference evidence="2 3" key="1">
    <citation type="journal article" date="2014" name="Nat. Genet.">
        <title>Genome and transcriptome of the porcine whipworm Trichuris suis.</title>
        <authorList>
            <person name="Jex A.R."/>
            <person name="Nejsum P."/>
            <person name="Schwarz E.M."/>
            <person name="Hu L."/>
            <person name="Young N.D."/>
            <person name="Hall R.S."/>
            <person name="Korhonen P.K."/>
            <person name="Liao S."/>
            <person name="Thamsborg S."/>
            <person name="Xia J."/>
            <person name="Xu P."/>
            <person name="Wang S."/>
            <person name="Scheerlinck J.P."/>
            <person name="Hofmann A."/>
            <person name="Sternberg P.W."/>
            <person name="Wang J."/>
            <person name="Gasser R.B."/>
        </authorList>
    </citation>
    <scope>NUCLEOTIDE SEQUENCE [LARGE SCALE GENOMIC DNA]</scope>
    <source>
        <strain evidence="2">DCEP-RM93M</strain>
    </source>
</reference>
<evidence type="ECO:0000256" key="1">
    <source>
        <dbReference type="SAM" id="MobiDB-lite"/>
    </source>
</evidence>
<keyword evidence="3" id="KW-1185">Reference proteome</keyword>
<sequence>MTNDENTWPELKATSEETTTKKHRLGMFESSMNRMNVRDW</sequence>
<accession>A0A085LKG6</accession>